<dbReference type="Proteomes" id="UP000226106">
    <property type="component" value="Unassembled WGS sequence"/>
</dbReference>
<keyword evidence="1" id="KW-0812">Transmembrane</keyword>
<sequence length="65" mass="6941">MKLINYMEKNIFTILAVGILSFGTGLADSGDVLASIASTSVSLGVTILIMYAVENAVKSWMSKKQ</sequence>
<reference evidence="2 3" key="1">
    <citation type="submission" date="2017-09" db="EMBL/GenBank/DDBJ databases">
        <title>Large-scale bioinformatics analysis of Bacillus genomes uncovers conserved roles of natural products in bacterial physiology.</title>
        <authorList>
            <consortium name="Agbiome Team Llc"/>
            <person name="Bleich R.M."/>
            <person name="Grubbs K.J."/>
            <person name="Santa Maria K.C."/>
            <person name="Allen S.E."/>
            <person name="Farag S."/>
            <person name="Shank E.A."/>
            <person name="Bowers A."/>
        </authorList>
    </citation>
    <scope>NUCLEOTIDE SEQUENCE [LARGE SCALE GENOMIC DNA]</scope>
    <source>
        <strain evidence="2 3">AFS065400</strain>
    </source>
</reference>
<accession>A0A9X7FXW4</accession>
<evidence type="ECO:0000313" key="3">
    <source>
        <dbReference type="Proteomes" id="UP000226106"/>
    </source>
</evidence>
<evidence type="ECO:0000313" key="2">
    <source>
        <dbReference type="EMBL" id="PFT50831.1"/>
    </source>
</evidence>
<dbReference type="EMBL" id="NVCO01000007">
    <property type="protein sequence ID" value="PFT50831.1"/>
    <property type="molecule type" value="Genomic_DNA"/>
</dbReference>
<dbReference type="AlphaFoldDB" id="A0A9X7FXW4"/>
<gene>
    <name evidence="2" type="ORF">COK72_02155</name>
</gene>
<evidence type="ECO:0000256" key="1">
    <source>
        <dbReference type="SAM" id="Phobius"/>
    </source>
</evidence>
<proteinExistence type="predicted"/>
<comment type="caution">
    <text evidence="2">The sequence shown here is derived from an EMBL/GenBank/DDBJ whole genome shotgun (WGS) entry which is preliminary data.</text>
</comment>
<organism evidence="2 3">
    <name type="scientific">Bacillus thuringiensis</name>
    <dbReference type="NCBI Taxonomy" id="1428"/>
    <lineage>
        <taxon>Bacteria</taxon>
        <taxon>Bacillati</taxon>
        <taxon>Bacillota</taxon>
        <taxon>Bacilli</taxon>
        <taxon>Bacillales</taxon>
        <taxon>Bacillaceae</taxon>
        <taxon>Bacillus</taxon>
        <taxon>Bacillus cereus group</taxon>
    </lineage>
</organism>
<dbReference type="RefSeq" id="WP_098640123.1">
    <property type="nucleotide sequence ID" value="NZ_NVCO01000007.1"/>
</dbReference>
<protein>
    <submittedName>
        <fullName evidence="2">Uncharacterized protein</fullName>
    </submittedName>
</protein>
<feature type="transmembrane region" description="Helical" evidence="1">
    <location>
        <begin position="37"/>
        <end position="57"/>
    </location>
</feature>
<keyword evidence="1" id="KW-0472">Membrane</keyword>
<name>A0A9X7FXW4_BACTU</name>
<keyword evidence="1" id="KW-1133">Transmembrane helix</keyword>